<dbReference type="AlphaFoldDB" id="A0A371CUZ2"/>
<reference evidence="1 2" key="1">
    <citation type="journal article" date="2018" name="Biotechnol. Biofuels">
        <title>Integrative visual omics of the white-rot fungus Polyporus brumalis exposes the biotechnological potential of its oxidative enzymes for delignifying raw plant biomass.</title>
        <authorList>
            <person name="Miyauchi S."/>
            <person name="Rancon A."/>
            <person name="Drula E."/>
            <person name="Hage H."/>
            <person name="Chaduli D."/>
            <person name="Favel A."/>
            <person name="Grisel S."/>
            <person name="Henrissat B."/>
            <person name="Herpoel-Gimbert I."/>
            <person name="Ruiz-Duenas F.J."/>
            <person name="Chevret D."/>
            <person name="Hainaut M."/>
            <person name="Lin J."/>
            <person name="Wang M."/>
            <person name="Pangilinan J."/>
            <person name="Lipzen A."/>
            <person name="Lesage-Meessen L."/>
            <person name="Navarro D."/>
            <person name="Riley R."/>
            <person name="Grigoriev I.V."/>
            <person name="Zhou S."/>
            <person name="Raouche S."/>
            <person name="Rosso M.N."/>
        </authorList>
    </citation>
    <scope>NUCLEOTIDE SEQUENCE [LARGE SCALE GENOMIC DNA]</scope>
    <source>
        <strain evidence="1 2">BRFM 1820</strain>
    </source>
</reference>
<organism evidence="1 2">
    <name type="scientific">Lentinus brumalis</name>
    <dbReference type="NCBI Taxonomy" id="2498619"/>
    <lineage>
        <taxon>Eukaryota</taxon>
        <taxon>Fungi</taxon>
        <taxon>Dikarya</taxon>
        <taxon>Basidiomycota</taxon>
        <taxon>Agaricomycotina</taxon>
        <taxon>Agaricomycetes</taxon>
        <taxon>Polyporales</taxon>
        <taxon>Polyporaceae</taxon>
        <taxon>Lentinus</taxon>
    </lineage>
</organism>
<keyword evidence="2" id="KW-1185">Reference proteome</keyword>
<proteinExistence type="predicted"/>
<accession>A0A371CUZ2</accession>
<protein>
    <submittedName>
        <fullName evidence="1">Uncharacterized protein</fullName>
    </submittedName>
</protein>
<dbReference type="Proteomes" id="UP000256964">
    <property type="component" value="Unassembled WGS sequence"/>
</dbReference>
<gene>
    <name evidence="1" type="ORF">OH76DRAFT_1409448</name>
</gene>
<name>A0A371CUZ2_9APHY</name>
<evidence type="ECO:0000313" key="1">
    <source>
        <dbReference type="EMBL" id="RDX44086.1"/>
    </source>
</evidence>
<dbReference type="EMBL" id="KZ857455">
    <property type="protein sequence ID" value="RDX44086.1"/>
    <property type="molecule type" value="Genomic_DNA"/>
</dbReference>
<sequence>MYLQITSIRPLLRLMRCGAPGLEHWAVWTPPGRSATRFLTFGRPTQYLLLISCAISLRRDELNRNADVQETGGSKTLKVCMHAASG</sequence>
<evidence type="ECO:0000313" key="2">
    <source>
        <dbReference type="Proteomes" id="UP000256964"/>
    </source>
</evidence>